<dbReference type="InterPro" id="IPR005119">
    <property type="entry name" value="LysR_subst-bd"/>
</dbReference>
<sequence length="304" mass="33866">MPARPTTRLSRADLAELNTFLAVYKLRSFSKAAVELGISTSALSHAIRNLETRLGIRLLHRTTRTVAPTDAGSSLAKRLEIGFEEIGGALDEVNQHRDRPAGRIRINVLSDGARLLIAKHMPQFLKAYPEVDVEIAVNDQMIDIVAAGFDAGIRFGGTVPEDFVAIRLGRPLRWVAVASPRYINQHPPVSTPADLKSQECIQIRTGNGVVYRWEFEQGQERVAVEVPGQLCVNETTLGVELALNHVGIFYCLEERVTPWLQTGELQVVLPDWSPIEPAFYIYFPGHRMVPPGLTELIEFLKRPE</sequence>
<dbReference type="EMBL" id="NEVP01000004">
    <property type="protein sequence ID" value="OZI53654.1"/>
    <property type="molecule type" value="Genomic_DNA"/>
</dbReference>
<keyword evidence="7" id="KW-1185">Reference proteome</keyword>
<keyword evidence="3" id="KW-0238">DNA-binding</keyword>
<keyword evidence="4" id="KW-0804">Transcription</keyword>
<dbReference type="PRINTS" id="PR00039">
    <property type="entry name" value="HTHLYSR"/>
</dbReference>
<dbReference type="Pfam" id="PF00126">
    <property type="entry name" value="HTH_1"/>
    <property type="match status" value="1"/>
</dbReference>
<evidence type="ECO:0000313" key="6">
    <source>
        <dbReference type="EMBL" id="OZI53654.1"/>
    </source>
</evidence>
<dbReference type="AlphaFoldDB" id="A0A261TVD4"/>
<evidence type="ECO:0000259" key="5">
    <source>
        <dbReference type="PROSITE" id="PS50931"/>
    </source>
</evidence>
<accession>A0A261TVD4</accession>
<evidence type="ECO:0000256" key="3">
    <source>
        <dbReference type="ARBA" id="ARBA00023125"/>
    </source>
</evidence>
<dbReference type="PANTHER" id="PTHR30537:SF1">
    <property type="entry name" value="HTH-TYPE TRANSCRIPTIONAL REGULATOR PGRR"/>
    <property type="match status" value="1"/>
</dbReference>
<evidence type="ECO:0000256" key="4">
    <source>
        <dbReference type="ARBA" id="ARBA00023163"/>
    </source>
</evidence>
<reference evidence="6 7" key="1">
    <citation type="submission" date="2017-05" db="EMBL/GenBank/DDBJ databases">
        <title>Complete and WGS of Bordetella genogroups.</title>
        <authorList>
            <person name="Spilker T."/>
            <person name="LiPuma J."/>
        </authorList>
    </citation>
    <scope>NUCLEOTIDE SEQUENCE [LARGE SCALE GENOMIC DNA]</scope>
    <source>
        <strain evidence="6 7">AU10456</strain>
    </source>
</reference>
<comment type="caution">
    <text evidence="6">The sequence shown here is derived from an EMBL/GenBank/DDBJ whole genome shotgun (WGS) entry which is preliminary data.</text>
</comment>
<dbReference type="Proteomes" id="UP000216913">
    <property type="component" value="Unassembled WGS sequence"/>
</dbReference>
<dbReference type="InterPro" id="IPR058163">
    <property type="entry name" value="LysR-type_TF_proteobact-type"/>
</dbReference>
<dbReference type="GO" id="GO:0006351">
    <property type="term" value="P:DNA-templated transcription"/>
    <property type="evidence" value="ECO:0007669"/>
    <property type="project" value="TreeGrafter"/>
</dbReference>
<dbReference type="SUPFAM" id="SSF46785">
    <property type="entry name" value="Winged helix' DNA-binding domain"/>
    <property type="match status" value="1"/>
</dbReference>
<dbReference type="SUPFAM" id="SSF53850">
    <property type="entry name" value="Periplasmic binding protein-like II"/>
    <property type="match status" value="1"/>
</dbReference>
<dbReference type="Pfam" id="PF03466">
    <property type="entry name" value="LysR_substrate"/>
    <property type="match status" value="1"/>
</dbReference>
<protein>
    <submittedName>
        <fullName evidence="6">LysR family transcriptional regulator</fullName>
    </submittedName>
</protein>
<dbReference type="PROSITE" id="PS50931">
    <property type="entry name" value="HTH_LYSR"/>
    <property type="match status" value="1"/>
</dbReference>
<dbReference type="InterPro" id="IPR036390">
    <property type="entry name" value="WH_DNA-bd_sf"/>
</dbReference>
<evidence type="ECO:0000313" key="7">
    <source>
        <dbReference type="Proteomes" id="UP000216913"/>
    </source>
</evidence>
<feature type="domain" description="HTH lysR-type" evidence="5">
    <location>
        <begin position="13"/>
        <end position="69"/>
    </location>
</feature>
<evidence type="ECO:0000256" key="2">
    <source>
        <dbReference type="ARBA" id="ARBA00023015"/>
    </source>
</evidence>
<dbReference type="GO" id="GO:0043565">
    <property type="term" value="F:sequence-specific DNA binding"/>
    <property type="evidence" value="ECO:0007669"/>
    <property type="project" value="TreeGrafter"/>
</dbReference>
<comment type="similarity">
    <text evidence="1">Belongs to the LysR transcriptional regulatory family.</text>
</comment>
<organism evidence="6 7">
    <name type="scientific">Bordetella genomosp. 5</name>
    <dbReference type="NCBI Taxonomy" id="1395608"/>
    <lineage>
        <taxon>Bacteria</taxon>
        <taxon>Pseudomonadati</taxon>
        <taxon>Pseudomonadota</taxon>
        <taxon>Betaproteobacteria</taxon>
        <taxon>Burkholderiales</taxon>
        <taxon>Alcaligenaceae</taxon>
        <taxon>Bordetella</taxon>
    </lineage>
</organism>
<keyword evidence="2" id="KW-0805">Transcription regulation</keyword>
<dbReference type="Gene3D" id="1.10.10.10">
    <property type="entry name" value="Winged helix-like DNA-binding domain superfamily/Winged helix DNA-binding domain"/>
    <property type="match status" value="1"/>
</dbReference>
<dbReference type="InterPro" id="IPR000847">
    <property type="entry name" value="LysR_HTH_N"/>
</dbReference>
<dbReference type="OrthoDB" id="5525645at2"/>
<name>A0A261TVD4_9BORD</name>
<evidence type="ECO:0000256" key="1">
    <source>
        <dbReference type="ARBA" id="ARBA00009437"/>
    </source>
</evidence>
<dbReference type="InterPro" id="IPR036388">
    <property type="entry name" value="WH-like_DNA-bd_sf"/>
</dbReference>
<proteinExistence type="inferred from homology"/>
<dbReference type="Gene3D" id="3.40.190.290">
    <property type="match status" value="1"/>
</dbReference>
<dbReference type="FunFam" id="1.10.10.10:FF:000001">
    <property type="entry name" value="LysR family transcriptional regulator"/>
    <property type="match status" value="1"/>
</dbReference>
<gene>
    <name evidence="6" type="ORF">CAL25_06695</name>
</gene>
<dbReference type="GO" id="GO:0003700">
    <property type="term" value="F:DNA-binding transcription factor activity"/>
    <property type="evidence" value="ECO:0007669"/>
    <property type="project" value="InterPro"/>
</dbReference>
<dbReference type="PANTHER" id="PTHR30537">
    <property type="entry name" value="HTH-TYPE TRANSCRIPTIONAL REGULATOR"/>
    <property type="match status" value="1"/>
</dbReference>